<reference evidence="5 6" key="1">
    <citation type="submission" date="2023-02" db="EMBL/GenBank/DDBJ databases">
        <title>Oceanobacillus kimchii IFOP_LL358 isolated form Alexandrium catenella lab strain.</title>
        <authorList>
            <person name="Gajardo G."/>
            <person name="Ueki S."/>
            <person name="Maruyama F."/>
        </authorList>
    </citation>
    <scope>NUCLEOTIDE SEQUENCE [LARGE SCALE GENOMIC DNA]</scope>
    <source>
        <strain evidence="5 6">IFOP_LL358</strain>
    </source>
</reference>
<accession>A0ABQ5TMM2</accession>
<dbReference type="Gene3D" id="3.30.70.270">
    <property type="match status" value="1"/>
</dbReference>
<dbReference type="Pfam" id="PF00990">
    <property type="entry name" value="GGDEF"/>
    <property type="match status" value="1"/>
</dbReference>
<feature type="domain" description="PAC" evidence="2">
    <location>
        <begin position="78"/>
        <end position="130"/>
    </location>
</feature>
<dbReference type="PROSITE" id="PS50113">
    <property type="entry name" value="PAC"/>
    <property type="match status" value="1"/>
</dbReference>
<dbReference type="Proteomes" id="UP001275436">
    <property type="component" value="Unassembled WGS sequence"/>
</dbReference>
<dbReference type="InterPro" id="IPR000160">
    <property type="entry name" value="GGDEF_dom"/>
</dbReference>
<protein>
    <submittedName>
        <fullName evidence="5">GGDEF domain-containing protein</fullName>
    </submittedName>
</protein>
<organism evidence="5 6">
    <name type="scientific">Oceanobacillus kimchii</name>
    <dbReference type="NCBI Taxonomy" id="746691"/>
    <lineage>
        <taxon>Bacteria</taxon>
        <taxon>Bacillati</taxon>
        <taxon>Bacillota</taxon>
        <taxon>Bacilli</taxon>
        <taxon>Bacillales</taxon>
        <taxon>Bacillaceae</taxon>
        <taxon>Oceanobacillus</taxon>
    </lineage>
</organism>
<dbReference type="SUPFAM" id="SSF141868">
    <property type="entry name" value="EAL domain-like"/>
    <property type="match status" value="1"/>
</dbReference>
<dbReference type="Pfam" id="PF00563">
    <property type="entry name" value="EAL"/>
    <property type="match status" value="1"/>
</dbReference>
<dbReference type="InterPro" id="IPR035965">
    <property type="entry name" value="PAS-like_dom_sf"/>
</dbReference>
<dbReference type="Pfam" id="PF13426">
    <property type="entry name" value="PAS_9"/>
    <property type="match status" value="1"/>
</dbReference>
<evidence type="ECO:0000259" key="4">
    <source>
        <dbReference type="PROSITE" id="PS50887"/>
    </source>
</evidence>
<feature type="domain" description="PAS" evidence="1">
    <location>
        <begin position="10"/>
        <end position="80"/>
    </location>
</feature>
<dbReference type="PROSITE" id="PS50887">
    <property type="entry name" value="GGDEF"/>
    <property type="match status" value="1"/>
</dbReference>
<comment type="caution">
    <text evidence="5">The sequence shown here is derived from an EMBL/GenBank/DDBJ whole genome shotgun (WGS) entry which is preliminary data.</text>
</comment>
<dbReference type="RefSeq" id="WP_077596350.1">
    <property type="nucleotide sequence ID" value="NZ_BSKO01000001.1"/>
</dbReference>
<evidence type="ECO:0000259" key="2">
    <source>
        <dbReference type="PROSITE" id="PS50113"/>
    </source>
</evidence>
<dbReference type="SMART" id="SM00267">
    <property type="entry name" value="GGDEF"/>
    <property type="match status" value="1"/>
</dbReference>
<dbReference type="SMART" id="SM00052">
    <property type="entry name" value="EAL"/>
    <property type="match status" value="1"/>
</dbReference>
<dbReference type="PROSITE" id="PS50883">
    <property type="entry name" value="EAL"/>
    <property type="match status" value="1"/>
</dbReference>
<dbReference type="InterPro" id="IPR035919">
    <property type="entry name" value="EAL_sf"/>
</dbReference>
<dbReference type="SUPFAM" id="SSF55785">
    <property type="entry name" value="PYP-like sensor domain (PAS domain)"/>
    <property type="match status" value="1"/>
</dbReference>
<dbReference type="PANTHER" id="PTHR44757">
    <property type="entry name" value="DIGUANYLATE CYCLASE DGCP"/>
    <property type="match status" value="1"/>
</dbReference>
<dbReference type="InterPro" id="IPR000700">
    <property type="entry name" value="PAS-assoc_C"/>
</dbReference>
<dbReference type="Gene3D" id="3.30.450.20">
    <property type="entry name" value="PAS domain"/>
    <property type="match status" value="1"/>
</dbReference>
<evidence type="ECO:0000259" key="1">
    <source>
        <dbReference type="PROSITE" id="PS50112"/>
    </source>
</evidence>
<dbReference type="CDD" id="cd00130">
    <property type="entry name" value="PAS"/>
    <property type="match status" value="1"/>
</dbReference>
<evidence type="ECO:0000313" key="6">
    <source>
        <dbReference type="Proteomes" id="UP001275436"/>
    </source>
</evidence>
<dbReference type="InterPro" id="IPR052155">
    <property type="entry name" value="Biofilm_reg_signaling"/>
</dbReference>
<dbReference type="CDD" id="cd01949">
    <property type="entry name" value="GGDEF"/>
    <property type="match status" value="1"/>
</dbReference>
<dbReference type="InterPro" id="IPR043128">
    <property type="entry name" value="Rev_trsase/Diguanyl_cyclase"/>
</dbReference>
<gene>
    <name evidence="5" type="ORF">MACH08_15860</name>
</gene>
<keyword evidence="6" id="KW-1185">Reference proteome</keyword>
<dbReference type="NCBIfam" id="TIGR00229">
    <property type="entry name" value="sensory_box"/>
    <property type="match status" value="1"/>
</dbReference>
<proteinExistence type="predicted"/>
<sequence length="561" mass="65325">MNEKRKHYLTDSKVQSAIDQTTMFSIIDVNGDLIYANDSFCKRLNYSEEDLFDKPFNRLLKSPSHFHIVEEHEKEAIWKEEIQIQTKNDTTCWFDAATVPYYDQFGNLEKMVTTYYDITARKHHEQYIEGIAYTDYLTKLPNQNQLYHWVDNQQININDVKAILYISLDRFKQINETFGKRIADKVITMVAERLQNFQTKENFLFRKDGDEFVVIVKEELDQEECMAKAENIVNKLRIPYKIQDRQISLTVSIGINFPYKSTYTNGHSKYDGIETSLKQARKAMVLAKKNGGNRYCIHTNQQKKTLERGYLIDLELKEALAREEFSIMYQPIINLKSHKVVGAEALLRWNNREFGFVSPSEFIPKLEESGMIVPVGKWILENVCRRMKSWQEKGLLMQRISVNVSPIQFKDKYFVQDVKGILNKTMLDASYLEIEITEGTILNLESSMMTILELKSLGMHVSIDDFGTGYSSLSYLKQLPIDTLKIDKSFIDDLDRDGEIITNTIINMGKNLHFRIIAEGIESEKQLEYLKSQQCHEGQGYFFSKPVQPNEIMTMLLQQSS</sequence>
<dbReference type="Gene3D" id="3.20.20.450">
    <property type="entry name" value="EAL domain"/>
    <property type="match status" value="1"/>
</dbReference>
<dbReference type="PANTHER" id="PTHR44757:SF2">
    <property type="entry name" value="BIOFILM ARCHITECTURE MAINTENANCE PROTEIN MBAA"/>
    <property type="match status" value="1"/>
</dbReference>
<feature type="domain" description="EAL" evidence="3">
    <location>
        <begin position="309"/>
        <end position="560"/>
    </location>
</feature>
<dbReference type="InterPro" id="IPR029787">
    <property type="entry name" value="Nucleotide_cyclase"/>
</dbReference>
<dbReference type="SUPFAM" id="SSF55073">
    <property type="entry name" value="Nucleotide cyclase"/>
    <property type="match status" value="1"/>
</dbReference>
<evidence type="ECO:0000313" key="5">
    <source>
        <dbReference type="EMBL" id="GLO65802.1"/>
    </source>
</evidence>
<dbReference type="NCBIfam" id="TIGR00254">
    <property type="entry name" value="GGDEF"/>
    <property type="match status" value="1"/>
</dbReference>
<dbReference type="CDD" id="cd01948">
    <property type="entry name" value="EAL"/>
    <property type="match status" value="1"/>
</dbReference>
<feature type="domain" description="GGDEF" evidence="4">
    <location>
        <begin position="159"/>
        <end position="300"/>
    </location>
</feature>
<evidence type="ECO:0000259" key="3">
    <source>
        <dbReference type="PROSITE" id="PS50883"/>
    </source>
</evidence>
<dbReference type="InterPro" id="IPR000014">
    <property type="entry name" value="PAS"/>
</dbReference>
<dbReference type="EMBL" id="BSKO01000001">
    <property type="protein sequence ID" value="GLO65802.1"/>
    <property type="molecule type" value="Genomic_DNA"/>
</dbReference>
<dbReference type="InterPro" id="IPR001633">
    <property type="entry name" value="EAL_dom"/>
</dbReference>
<name>A0ABQ5TMM2_9BACI</name>
<dbReference type="PROSITE" id="PS50112">
    <property type="entry name" value="PAS"/>
    <property type="match status" value="1"/>
</dbReference>